<evidence type="ECO:0000256" key="2">
    <source>
        <dbReference type="ARBA" id="ARBA00022475"/>
    </source>
</evidence>
<accession>A0A239KFU9</accession>
<dbReference type="CDD" id="cd01610">
    <property type="entry name" value="PAP2_like"/>
    <property type="match status" value="1"/>
</dbReference>
<dbReference type="RefSeq" id="WP_089357301.1">
    <property type="nucleotide sequence ID" value="NZ_FZPD01000004.1"/>
</dbReference>
<dbReference type="GO" id="GO:0016787">
    <property type="term" value="F:hydrolase activity"/>
    <property type="evidence" value="ECO:0007669"/>
    <property type="project" value="UniProtKB-KW"/>
</dbReference>
<feature type="domain" description="Phosphatidic acid phosphatase type 2/haloperoxidase" evidence="8">
    <location>
        <begin position="76"/>
        <end position="194"/>
    </location>
</feature>
<dbReference type="Pfam" id="PF01569">
    <property type="entry name" value="PAP2"/>
    <property type="match status" value="1"/>
</dbReference>
<dbReference type="Proteomes" id="UP000198393">
    <property type="component" value="Unassembled WGS sequence"/>
</dbReference>
<feature type="transmembrane region" description="Helical" evidence="7">
    <location>
        <begin position="12"/>
        <end position="30"/>
    </location>
</feature>
<evidence type="ECO:0000256" key="7">
    <source>
        <dbReference type="SAM" id="Phobius"/>
    </source>
</evidence>
<dbReference type="PANTHER" id="PTHR14969">
    <property type="entry name" value="SPHINGOSINE-1-PHOSPHATE PHOSPHOHYDROLASE"/>
    <property type="match status" value="1"/>
</dbReference>
<dbReference type="Gene3D" id="1.20.144.10">
    <property type="entry name" value="Phosphatidic acid phosphatase type 2/haloperoxidase"/>
    <property type="match status" value="1"/>
</dbReference>
<feature type="transmembrane region" description="Helical" evidence="7">
    <location>
        <begin position="155"/>
        <end position="171"/>
    </location>
</feature>
<organism evidence="9 10">
    <name type="scientific">Ekhidna lutea</name>
    <dbReference type="NCBI Taxonomy" id="447679"/>
    <lineage>
        <taxon>Bacteria</taxon>
        <taxon>Pseudomonadati</taxon>
        <taxon>Bacteroidota</taxon>
        <taxon>Cytophagia</taxon>
        <taxon>Cytophagales</taxon>
        <taxon>Reichenbachiellaceae</taxon>
        <taxon>Ekhidna</taxon>
    </lineage>
</organism>
<feature type="transmembrane region" description="Helical" evidence="7">
    <location>
        <begin position="78"/>
        <end position="99"/>
    </location>
</feature>
<protein>
    <submittedName>
        <fullName evidence="9">Membrane-associated phospholipid phosphatase</fullName>
    </submittedName>
</protein>
<dbReference type="PANTHER" id="PTHR14969:SF62">
    <property type="entry name" value="DECAPRENYLPHOSPHORYL-5-PHOSPHORIBOSE PHOSPHATASE RV3807C-RELATED"/>
    <property type="match status" value="1"/>
</dbReference>
<name>A0A239KFU9_EKHLU</name>
<keyword evidence="6 7" id="KW-0472">Membrane</keyword>
<dbReference type="GO" id="GO:0005886">
    <property type="term" value="C:plasma membrane"/>
    <property type="evidence" value="ECO:0007669"/>
    <property type="project" value="UniProtKB-SubCell"/>
</dbReference>
<keyword evidence="5 7" id="KW-1133">Transmembrane helix</keyword>
<evidence type="ECO:0000256" key="3">
    <source>
        <dbReference type="ARBA" id="ARBA00022692"/>
    </source>
</evidence>
<reference evidence="9 10" key="1">
    <citation type="submission" date="2017-06" db="EMBL/GenBank/DDBJ databases">
        <authorList>
            <person name="Kim H.J."/>
            <person name="Triplett B.A."/>
        </authorList>
    </citation>
    <scope>NUCLEOTIDE SEQUENCE [LARGE SCALE GENOMIC DNA]</scope>
    <source>
        <strain evidence="9 10">DSM 19307</strain>
    </source>
</reference>
<evidence type="ECO:0000259" key="8">
    <source>
        <dbReference type="SMART" id="SM00014"/>
    </source>
</evidence>
<proteinExistence type="predicted"/>
<gene>
    <name evidence="9" type="ORF">SAMN05421640_2606</name>
</gene>
<evidence type="ECO:0000256" key="1">
    <source>
        <dbReference type="ARBA" id="ARBA00004651"/>
    </source>
</evidence>
<evidence type="ECO:0000313" key="9">
    <source>
        <dbReference type="EMBL" id="SNT16582.1"/>
    </source>
</evidence>
<dbReference type="EMBL" id="FZPD01000004">
    <property type="protein sequence ID" value="SNT16582.1"/>
    <property type="molecule type" value="Genomic_DNA"/>
</dbReference>
<keyword evidence="10" id="KW-1185">Reference proteome</keyword>
<dbReference type="InterPro" id="IPR000326">
    <property type="entry name" value="PAP2/HPO"/>
</dbReference>
<dbReference type="OrthoDB" id="9773582at2"/>
<dbReference type="SMART" id="SM00014">
    <property type="entry name" value="acidPPc"/>
    <property type="match status" value="1"/>
</dbReference>
<feature type="transmembrane region" description="Helical" evidence="7">
    <location>
        <begin position="131"/>
        <end position="148"/>
    </location>
</feature>
<dbReference type="InterPro" id="IPR036938">
    <property type="entry name" value="PAP2/HPO_sf"/>
</dbReference>
<feature type="transmembrane region" description="Helical" evidence="7">
    <location>
        <begin position="177"/>
        <end position="197"/>
    </location>
</feature>
<keyword evidence="3 7" id="KW-0812">Transmembrane</keyword>
<feature type="transmembrane region" description="Helical" evidence="7">
    <location>
        <begin position="50"/>
        <end position="71"/>
    </location>
</feature>
<dbReference type="SUPFAM" id="SSF48317">
    <property type="entry name" value="Acid phosphatase/Vanadium-dependent haloperoxidase"/>
    <property type="match status" value="1"/>
</dbReference>
<keyword evidence="4" id="KW-0378">Hydrolase</keyword>
<evidence type="ECO:0000256" key="5">
    <source>
        <dbReference type="ARBA" id="ARBA00022989"/>
    </source>
</evidence>
<evidence type="ECO:0000256" key="6">
    <source>
        <dbReference type="ARBA" id="ARBA00023136"/>
    </source>
</evidence>
<keyword evidence="2" id="KW-1003">Cell membrane</keyword>
<evidence type="ECO:0000256" key="4">
    <source>
        <dbReference type="ARBA" id="ARBA00022801"/>
    </source>
</evidence>
<dbReference type="AlphaFoldDB" id="A0A239KFU9"/>
<sequence length="227" mass="26263">MINRLRNTSTFFIPYLILFGIALIFFFYQSHGDFVLWLNDLHNPIWNFFFKYWTHTGSVFFYAAVAIFFIVVRRRFGIMLSIIGVTIAAISFLFKQVLFNTSPRPRIYFEGQKLLDFVDGVNVLSFHSFPSGHSMAVFAMASFLAFMFQNRQHSWLLLIGASLTAVSRVYLSQHFLIDIMAGSLIGLIVSTSFYMAFEKYLNREKTGAFNTPDEDLEELDLENEDVN</sequence>
<comment type="subcellular location">
    <subcellularLocation>
        <location evidence="1">Cell membrane</location>
        <topology evidence="1">Multi-pass membrane protein</topology>
    </subcellularLocation>
</comment>
<evidence type="ECO:0000313" key="10">
    <source>
        <dbReference type="Proteomes" id="UP000198393"/>
    </source>
</evidence>